<keyword evidence="4" id="KW-1185">Reference proteome</keyword>
<dbReference type="InterPro" id="IPR055170">
    <property type="entry name" value="GFO_IDH_MocA-like_dom"/>
</dbReference>
<reference evidence="3" key="1">
    <citation type="journal article" date="2022" name="Cell">
        <title>Design, construction, and in vivo augmentation of a complex gut microbiome.</title>
        <authorList>
            <person name="Cheng A.G."/>
            <person name="Ho P.Y."/>
            <person name="Aranda-Diaz A."/>
            <person name="Jain S."/>
            <person name="Yu F.B."/>
            <person name="Meng X."/>
            <person name="Wang M."/>
            <person name="Iakiviak M."/>
            <person name="Nagashima K."/>
            <person name="Zhao A."/>
            <person name="Murugkar P."/>
            <person name="Patil A."/>
            <person name="Atabakhsh K."/>
            <person name="Weakley A."/>
            <person name="Yan J."/>
            <person name="Brumbaugh A.R."/>
            <person name="Higginbottom S."/>
            <person name="Dimas A."/>
            <person name="Shiver A.L."/>
            <person name="Deutschbauer A."/>
            <person name="Neff N."/>
            <person name="Sonnenburg J.L."/>
            <person name="Huang K.C."/>
            <person name="Fischbach M.A."/>
        </authorList>
    </citation>
    <scope>NUCLEOTIDE SEQUENCE</scope>
    <source>
        <strain evidence="3">DSM 19829</strain>
    </source>
</reference>
<dbReference type="EMBL" id="CP102290">
    <property type="protein sequence ID" value="UWP60813.1"/>
    <property type="molecule type" value="Genomic_DNA"/>
</dbReference>
<dbReference type="Proteomes" id="UP001060164">
    <property type="component" value="Chromosome"/>
</dbReference>
<evidence type="ECO:0000259" key="2">
    <source>
        <dbReference type="Pfam" id="PF22725"/>
    </source>
</evidence>
<feature type="domain" description="Gfo/Idh/MocA-like oxidoreductase N-terminal" evidence="1">
    <location>
        <begin position="2"/>
        <end position="121"/>
    </location>
</feature>
<dbReference type="InterPro" id="IPR036291">
    <property type="entry name" value="NAD(P)-bd_dom_sf"/>
</dbReference>
<dbReference type="PANTHER" id="PTHR43377">
    <property type="entry name" value="BILIVERDIN REDUCTASE A"/>
    <property type="match status" value="1"/>
</dbReference>
<gene>
    <name evidence="3" type="ORF">NQ502_07185</name>
</gene>
<evidence type="ECO:0000259" key="1">
    <source>
        <dbReference type="Pfam" id="PF01408"/>
    </source>
</evidence>
<protein>
    <submittedName>
        <fullName evidence="3">Gfo/Idh/MocA family oxidoreductase</fullName>
    </submittedName>
</protein>
<feature type="domain" description="GFO/IDH/MocA-like oxidoreductase" evidence="2">
    <location>
        <begin position="130"/>
        <end position="261"/>
    </location>
</feature>
<dbReference type="InterPro" id="IPR000683">
    <property type="entry name" value="Gfo/Idh/MocA-like_OxRdtase_N"/>
</dbReference>
<evidence type="ECO:0000313" key="4">
    <source>
        <dbReference type="Proteomes" id="UP001060164"/>
    </source>
</evidence>
<dbReference type="InterPro" id="IPR051450">
    <property type="entry name" value="Gfo/Idh/MocA_Oxidoreductases"/>
</dbReference>
<dbReference type="Pfam" id="PF22725">
    <property type="entry name" value="GFO_IDH_MocA_C3"/>
    <property type="match status" value="1"/>
</dbReference>
<proteinExistence type="predicted"/>
<dbReference type="Pfam" id="PF01408">
    <property type="entry name" value="GFO_IDH_MocA"/>
    <property type="match status" value="1"/>
</dbReference>
<dbReference type="Gene3D" id="3.30.360.10">
    <property type="entry name" value="Dihydrodipicolinate Reductase, domain 2"/>
    <property type="match status" value="1"/>
</dbReference>
<dbReference type="SUPFAM" id="SSF51735">
    <property type="entry name" value="NAD(P)-binding Rossmann-fold domains"/>
    <property type="match status" value="1"/>
</dbReference>
<dbReference type="Gene3D" id="3.40.50.720">
    <property type="entry name" value="NAD(P)-binding Rossmann-like Domain"/>
    <property type="match status" value="1"/>
</dbReference>
<sequence>MVNVLIIGCGGIAGFRHIPALRQNPDAVLSGFFDGTPGRAAQKAAEFGGKAFDTLDEALADPGIDAAVICTPTRSHCDLAVRALAAGKHVLCEKPMAVSADDARKMIAASEKANKKLMISHNQRRYHPHIKAKELLDRGEIGRLLTYRTFLGIQGPEYASVDGINNAYFSRAMSGRGVMSDVGSHRIDLMHYIVGSRYQRVLSYTPTLAKVKPDGTTIDVDDNSMSIVEMENGVVGLIVNSWTSMSGNDRMTQFFGTEGVITLYREDHPVVVEYKDGTTAYYDFPENPDQSVTLLTDIDELFIRCIEENTEPFVTGEDGLEVVLTLDAIEESNASGTWAKIRR</sequence>
<organism evidence="3 4">
    <name type="scientific">Ruminococcus gauvreauii</name>
    <dbReference type="NCBI Taxonomy" id="438033"/>
    <lineage>
        <taxon>Bacteria</taxon>
        <taxon>Bacillati</taxon>
        <taxon>Bacillota</taxon>
        <taxon>Clostridia</taxon>
        <taxon>Eubacteriales</taxon>
        <taxon>Oscillospiraceae</taxon>
        <taxon>Ruminococcus</taxon>
    </lineage>
</organism>
<dbReference type="SUPFAM" id="SSF55347">
    <property type="entry name" value="Glyceraldehyde-3-phosphate dehydrogenase-like, C-terminal domain"/>
    <property type="match status" value="1"/>
</dbReference>
<dbReference type="PANTHER" id="PTHR43377:SF1">
    <property type="entry name" value="BILIVERDIN REDUCTASE A"/>
    <property type="match status" value="1"/>
</dbReference>
<evidence type="ECO:0000313" key="3">
    <source>
        <dbReference type="EMBL" id="UWP60813.1"/>
    </source>
</evidence>
<accession>A0ABY5VN16</accession>
<dbReference type="RefSeq" id="WP_028527514.1">
    <property type="nucleotide sequence ID" value="NZ_CABLBR010000003.1"/>
</dbReference>
<name>A0ABY5VN16_9FIRM</name>